<organism evidence="1 2">
    <name type="scientific">Rhinolophus ferrumequinum</name>
    <name type="common">Greater horseshoe bat</name>
    <dbReference type="NCBI Taxonomy" id="59479"/>
    <lineage>
        <taxon>Eukaryota</taxon>
        <taxon>Metazoa</taxon>
        <taxon>Chordata</taxon>
        <taxon>Craniata</taxon>
        <taxon>Vertebrata</taxon>
        <taxon>Euteleostomi</taxon>
        <taxon>Mammalia</taxon>
        <taxon>Eutheria</taxon>
        <taxon>Laurasiatheria</taxon>
        <taxon>Chiroptera</taxon>
        <taxon>Yinpterochiroptera</taxon>
        <taxon>Rhinolophoidea</taxon>
        <taxon>Rhinolophidae</taxon>
        <taxon>Rhinolophinae</taxon>
        <taxon>Rhinolophus</taxon>
    </lineage>
</organism>
<dbReference type="AlphaFoldDB" id="A0A7J7VQW1"/>
<accession>A0A7J7VQW1</accession>
<protein>
    <submittedName>
        <fullName evidence="1">Uncharacterized protein</fullName>
    </submittedName>
</protein>
<dbReference type="Proteomes" id="UP000585614">
    <property type="component" value="Unassembled WGS sequence"/>
</dbReference>
<gene>
    <name evidence="1" type="ORF">mRhiFer1_008268</name>
</gene>
<evidence type="ECO:0000313" key="2">
    <source>
        <dbReference type="Proteomes" id="UP000585614"/>
    </source>
</evidence>
<reference evidence="1 2" key="1">
    <citation type="journal article" date="2020" name="Nature">
        <title>Six reference-quality genomes reveal evolution of bat adaptations.</title>
        <authorList>
            <person name="Jebb D."/>
            <person name="Huang Z."/>
            <person name="Pippel M."/>
            <person name="Hughes G.M."/>
            <person name="Lavrichenko K."/>
            <person name="Devanna P."/>
            <person name="Winkler S."/>
            <person name="Jermiin L.S."/>
            <person name="Skirmuntt E.C."/>
            <person name="Katzourakis A."/>
            <person name="Burkitt-Gray L."/>
            <person name="Ray D.A."/>
            <person name="Sullivan K.A.M."/>
            <person name="Roscito J.G."/>
            <person name="Kirilenko B.M."/>
            <person name="Davalos L.M."/>
            <person name="Corthals A.P."/>
            <person name="Power M.L."/>
            <person name="Jones G."/>
            <person name="Ransome R.D."/>
            <person name="Dechmann D.K.N."/>
            <person name="Locatelli A.G."/>
            <person name="Puechmaille S.J."/>
            <person name="Fedrigo O."/>
            <person name="Jarvis E.D."/>
            <person name="Hiller M."/>
            <person name="Vernes S.C."/>
            <person name="Myers E.W."/>
            <person name="Teeling E.C."/>
        </authorList>
    </citation>
    <scope>NUCLEOTIDE SEQUENCE [LARGE SCALE GENOMIC DNA]</scope>
    <source>
        <strain evidence="1">MRhiFer1</strain>
        <tissue evidence="1">Lung</tissue>
    </source>
</reference>
<proteinExistence type="predicted"/>
<comment type="caution">
    <text evidence="1">The sequence shown here is derived from an EMBL/GenBank/DDBJ whole genome shotgun (WGS) entry which is preliminary data.</text>
</comment>
<name>A0A7J7VQW1_RHIFE</name>
<evidence type="ECO:0000313" key="1">
    <source>
        <dbReference type="EMBL" id="KAF6327552.1"/>
    </source>
</evidence>
<dbReference type="EMBL" id="JACAGC010000012">
    <property type="protein sequence ID" value="KAF6327552.1"/>
    <property type="molecule type" value="Genomic_DNA"/>
</dbReference>
<sequence>MSSLSGWRKCSCASLWPDCGLTVALPLSCLSGAGGSRGSGSSSICRASFLSRNLGQPLRRAFLLAEGAHRKQGPALPTVRELRASSHALQCFLMAAGLGLRPQQDTQVLSRLFMLSLDSRISPGHKSCFLLAFSWHKIYICFYYYICSSKNGMCKNSFPSISWLFQF</sequence>